<accession>A0A7W9QBB6</accession>
<evidence type="ECO:0000313" key="3">
    <source>
        <dbReference type="Proteomes" id="UP000588098"/>
    </source>
</evidence>
<sequence>MAIRMELMTAGPRRAAARQGSNEHNGAPASLWTSTDSTLQRRTPKPSREVIQPTESPRDS</sequence>
<feature type="region of interest" description="Disordered" evidence="1">
    <location>
        <begin position="1"/>
        <end position="60"/>
    </location>
</feature>
<evidence type="ECO:0000313" key="2">
    <source>
        <dbReference type="EMBL" id="MBB5937009.1"/>
    </source>
</evidence>
<feature type="compositionally biased region" description="Polar residues" evidence="1">
    <location>
        <begin position="31"/>
        <end position="41"/>
    </location>
</feature>
<comment type="caution">
    <text evidence="2">The sequence shown here is derived from an EMBL/GenBank/DDBJ whole genome shotgun (WGS) entry which is preliminary data.</text>
</comment>
<proteinExistence type="predicted"/>
<organism evidence="2 3">
    <name type="scientific">Streptomyces zagrosensis</name>
    <dbReference type="NCBI Taxonomy" id="1042984"/>
    <lineage>
        <taxon>Bacteria</taxon>
        <taxon>Bacillati</taxon>
        <taxon>Actinomycetota</taxon>
        <taxon>Actinomycetes</taxon>
        <taxon>Kitasatosporales</taxon>
        <taxon>Streptomycetaceae</taxon>
        <taxon>Streptomyces</taxon>
    </lineage>
</organism>
<evidence type="ECO:0000256" key="1">
    <source>
        <dbReference type="SAM" id="MobiDB-lite"/>
    </source>
</evidence>
<dbReference type="EMBL" id="JACHJL010000010">
    <property type="protein sequence ID" value="MBB5937009.1"/>
    <property type="molecule type" value="Genomic_DNA"/>
</dbReference>
<dbReference type="AlphaFoldDB" id="A0A7W9QBB6"/>
<keyword evidence="3" id="KW-1185">Reference proteome</keyword>
<gene>
    <name evidence="2" type="ORF">FHS42_004088</name>
</gene>
<dbReference type="RefSeq" id="WP_184573656.1">
    <property type="nucleotide sequence ID" value="NZ_JACHJL010000010.1"/>
</dbReference>
<reference evidence="2 3" key="1">
    <citation type="submission" date="2020-08" db="EMBL/GenBank/DDBJ databases">
        <title>Genomic Encyclopedia of Type Strains, Phase III (KMG-III): the genomes of soil and plant-associated and newly described type strains.</title>
        <authorList>
            <person name="Whitman W."/>
        </authorList>
    </citation>
    <scope>NUCLEOTIDE SEQUENCE [LARGE SCALE GENOMIC DNA]</scope>
    <source>
        <strain evidence="2 3">CECT 8305</strain>
    </source>
</reference>
<name>A0A7W9QBB6_9ACTN</name>
<protein>
    <submittedName>
        <fullName evidence="2">Uncharacterized protein</fullName>
    </submittedName>
</protein>
<dbReference type="Proteomes" id="UP000588098">
    <property type="component" value="Unassembled WGS sequence"/>
</dbReference>